<accession>A0A3A3FBA3</accession>
<protein>
    <submittedName>
        <fullName evidence="2">Uncharacterized protein</fullName>
    </submittedName>
</protein>
<proteinExistence type="predicted"/>
<dbReference type="AlphaFoldDB" id="A0A3A3FBA3"/>
<sequence>MGQCVDIQWPAGKTGLGRMVKPHPQKAECHGKQNQPEDPHCPGHNIQPLAESDGCRVVSSDGQQVVTGGGKVVKGPPVNHAPQCVQDQAGGEDDFR</sequence>
<feature type="region of interest" description="Disordered" evidence="1">
    <location>
        <begin position="1"/>
        <end position="96"/>
    </location>
</feature>
<dbReference type="Proteomes" id="UP000272336">
    <property type="component" value="Unassembled WGS sequence"/>
</dbReference>
<gene>
    <name evidence="2" type="ORF">D9D43_21495</name>
</gene>
<feature type="compositionally biased region" description="Basic and acidic residues" evidence="1">
    <location>
        <begin position="25"/>
        <end position="41"/>
    </location>
</feature>
<evidence type="ECO:0000313" key="2">
    <source>
        <dbReference type="EMBL" id="MGE16108.1"/>
    </source>
</evidence>
<evidence type="ECO:0000313" key="3">
    <source>
        <dbReference type="Proteomes" id="UP000272336"/>
    </source>
</evidence>
<reference evidence="2 3" key="1">
    <citation type="submission" date="2018-10" db="EMBL/GenBank/DDBJ databases">
        <authorList>
            <consortium name="NARMS: The National Antimicrobial Resistance Monitoring System"/>
        </authorList>
    </citation>
    <scope>NUCLEOTIDE SEQUENCE [LARGE SCALE GENOMIC DNA]</scope>
    <source>
        <strain evidence="2 3">CVM N17EC0060</strain>
    </source>
</reference>
<organism evidence="2 3">
    <name type="scientific">Escherichia coli</name>
    <dbReference type="NCBI Taxonomy" id="562"/>
    <lineage>
        <taxon>Bacteria</taxon>
        <taxon>Pseudomonadati</taxon>
        <taxon>Pseudomonadota</taxon>
        <taxon>Gammaproteobacteria</taxon>
        <taxon>Enterobacterales</taxon>
        <taxon>Enterobacteriaceae</taxon>
        <taxon>Escherichia</taxon>
    </lineage>
</organism>
<comment type="caution">
    <text evidence="2">The sequence shown here is derived from an EMBL/GenBank/DDBJ whole genome shotgun (WGS) entry which is preliminary data.</text>
</comment>
<dbReference type="EMBL" id="RNLZ01000051">
    <property type="protein sequence ID" value="MGE16108.1"/>
    <property type="molecule type" value="Genomic_DNA"/>
</dbReference>
<name>A0A3A3FBA3_ECOLX</name>
<evidence type="ECO:0000256" key="1">
    <source>
        <dbReference type="SAM" id="MobiDB-lite"/>
    </source>
</evidence>